<keyword evidence="2 3" id="KW-0067">ATP-binding</keyword>
<sequence>MSAPGAQSGQSAARTDAAPTAPRLHIGLTGGIAAGKSTVARVFEARGAIIVDADRIARQVTAAGTEGLAAIREAFGDRVITAEGELDRPAMAEIVFGDPRQRERLDAIVHPRVRAAGLRVVEQAGPEAVVVQDVPLLVETGQADAFDLVVVVEAPHAERVRRMVEERDMSAEEAQSRISAQATDAQRRAAADVVIVNDASRERLVRAAHRVWDRFVAGREDGHDGRADA</sequence>
<dbReference type="NCBIfam" id="TIGR00152">
    <property type="entry name" value="dephospho-CoA kinase"/>
    <property type="match status" value="1"/>
</dbReference>
<dbReference type="PROSITE" id="PS51219">
    <property type="entry name" value="DPCK"/>
    <property type="match status" value="1"/>
</dbReference>
<dbReference type="EC" id="2.7.1.24" evidence="3 4"/>
<dbReference type="SUPFAM" id="SSF52540">
    <property type="entry name" value="P-loop containing nucleoside triphosphate hydrolases"/>
    <property type="match status" value="1"/>
</dbReference>
<dbReference type="CDD" id="cd02022">
    <property type="entry name" value="DPCK"/>
    <property type="match status" value="1"/>
</dbReference>
<comment type="function">
    <text evidence="3">Catalyzes the phosphorylation of the 3'-hydroxyl group of dephosphocoenzyme A to form coenzyme A.</text>
</comment>
<dbReference type="HAMAP" id="MF_00376">
    <property type="entry name" value="Dephospho_CoA_kinase"/>
    <property type="match status" value="1"/>
</dbReference>
<dbReference type="PANTHER" id="PTHR10695">
    <property type="entry name" value="DEPHOSPHO-COA KINASE-RELATED"/>
    <property type="match status" value="1"/>
</dbReference>
<keyword evidence="1 3" id="KW-0547">Nucleotide-binding</keyword>
<evidence type="ECO:0000313" key="7">
    <source>
        <dbReference type="Proteomes" id="UP000540191"/>
    </source>
</evidence>
<comment type="subcellular location">
    <subcellularLocation>
        <location evidence="3">Cytoplasm</location>
    </subcellularLocation>
</comment>
<dbReference type="InterPro" id="IPR001977">
    <property type="entry name" value="Depp_CoAkinase"/>
</dbReference>
<dbReference type="GO" id="GO:0005737">
    <property type="term" value="C:cytoplasm"/>
    <property type="evidence" value="ECO:0007669"/>
    <property type="project" value="UniProtKB-SubCell"/>
</dbReference>
<name>A0A7W7GN30_9MICC</name>
<dbReference type="Pfam" id="PF01121">
    <property type="entry name" value="CoaE"/>
    <property type="match status" value="1"/>
</dbReference>
<dbReference type="Gene3D" id="3.40.50.300">
    <property type="entry name" value="P-loop containing nucleotide triphosphate hydrolases"/>
    <property type="match status" value="1"/>
</dbReference>
<dbReference type="Proteomes" id="UP000540191">
    <property type="component" value="Unassembled WGS sequence"/>
</dbReference>
<dbReference type="RefSeq" id="WP_184241121.1">
    <property type="nucleotide sequence ID" value="NZ_JACHNA010000001.1"/>
</dbReference>
<evidence type="ECO:0000256" key="5">
    <source>
        <dbReference type="SAM" id="MobiDB-lite"/>
    </source>
</evidence>
<comment type="similarity">
    <text evidence="3">Belongs to the CoaE family.</text>
</comment>
<keyword evidence="3" id="KW-0173">Coenzyme A biosynthesis</keyword>
<protein>
    <recommendedName>
        <fullName evidence="3 4">Dephospho-CoA kinase</fullName>
        <ecNumber evidence="3 4">2.7.1.24</ecNumber>
    </recommendedName>
    <alternativeName>
        <fullName evidence="3">Dephosphocoenzyme A kinase</fullName>
    </alternativeName>
</protein>
<accession>A0A7W7GN30</accession>
<evidence type="ECO:0000256" key="1">
    <source>
        <dbReference type="ARBA" id="ARBA00022741"/>
    </source>
</evidence>
<feature type="region of interest" description="Disordered" evidence="5">
    <location>
        <begin position="1"/>
        <end position="20"/>
    </location>
</feature>
<organism evidence="6 7">
    <name type="scientific">Micrococcus cohnii</name>
    <dbReference type="NCBI Taxonomy" id="993416"/>
    <lineage>
        <taxon>Bacteria</taxon>
        <taxon>Bacillati</taxon>
        <taxon>Actinomycetota</taxon>
        <taxon>Actinomycetes</taxon>
        <taxon>Micrococcales</taxon>
        <taxon>Micrococcaceae</taxon>
        <taxon>Micrococcus</taxon>
    </lineage>
</organism>
<evidence type="ECO:0000313" key="6">
    <source>
        <dbReference type="EMBL" id="MBB4735188.1"/>
    </source>
</evidence>
<dbReference type="NCBIfam" id="NF002879">
    <property type="entry name" value="PRK03333.1"/>
    <property type="match status" value="1"/>
</dbReference>
<evidence type="ECO:0000256" key="2">
    <source>
        <dbReference type="ARBA" id="ARBA00022840"/>
    </source>
</evidence>
<comment type="catalytic activity">
    <reaction evidence="3">
        <text>3'-dephospho-CoA + ATP = ADP + CoA + H(+)</text>
        <dbReference type="Rhea" id="RHEA:18245"/>
        <dbReference type="ChEBI" id="CHEBI:15378"/>
        <dbReference type="ChEBI" id="CHEBI:30616"/>
        <dbReference type="ChEBI" id="CHEBI:57287"/>
        <dbReference type="ChEBI" id="CHEBI:57328"/>
        <dbReference type="ChEBI" id="CHEBI:456216"/>
        <dbReference type="EC" id="2.7.1.24"/>
    </reaction>
</comment>
<evidence type="ECO:0000256" key="4">
    <source>
        <dbReference type="NCBIfam" id="TIGR00152"/>
    </source>
</evidence>
<dbReference type="UniPathway" id="UPA00241">
    <property type="reaction ID" value="UER00356"/>
</dbReference>
<keyword evidence="7" id="KW-1185">Reference proteome</keyword>
<comment type="caution">
    <text evidence="6">The sequence shown here is derived from an EMBL/GenBank/DDBJ whole genome shotgun (WGS) entry which is preliminary data.</text>
</comment>
<evidence type="ECO:0000256" key="3">
    <source>
        <dbReference type="HAMAP-Rule" id="MF_00376"/>
    </source>
</evidence>
<keyword evidence="3" id="KW-0963">Cytoplasm</keyword>
<dbReference type="EMBL" id="JACHNA010000001">
    <property type="protein sequence ID" value="MBB4735188.1"/>
    <property type="molecule type" value="Genomic_DNA"/>
</dbReference>
<dbReference type="PANTHER" id="PTHR10695:SF46">
    <property type="entry name" value="BIFUNCTIONAL COENZYME A SYNTHASE-RELATED"/>
    <property type="match status" value="1"/>
</dbReference>
<keyword evidence="3 6" id="KW-0808">Transferase</keyword>
<dbReference type="GO" id="GO:0015937">
    <property type="term" value="P:coenzyme A biosynthetic process"/>
    <property type="evidence" value="ECO:0007669"/>
    <property type="project" value="UniProtKB-UniRule"/>
</dbReference>
<dbReference type="AlphaFoldDB" id="A0A7W7GN30"/>
<keyword evidence="3 6" id="KW-0418">Kinase</keyword>
<dbReference type="InterPro" id="IPR027417">
    <property type="entry name" value="P-loop_NTPase"/>
</dbReference>
<proteinExistence type="inferred from homology"/>
<reference evidence="6 7" key="1">
    <citation type="submission" date="2020-08" db="EMBL/GenBank/DDBJ databases">
        <title>Sequencing the genomes of 1000 actinobacteria strains.</title>
        <authorList>
            <person name="Klenk H.-P."/>
        </authorList>
    </citation>
    <scope>NUCLEOTIDE SEQUENCE [LARGE SCALE GENOMIC DNA]</scope>
    <source>
        <strain evidence="6 7">DSM 23974</strain>
    </source>
</reference>
<dbReference type="GO" id="GO:0005524">
    <property type="term" value="F:ATP binding"/>
    <property type="evidence" value="ECO:0007669"/>
    <property type="project" value="UniProtKB-UniRule"/>
</dbReference>
<feature type="binding site" evidence="3">
    <location>
        <begin position="33"/>
        <end position="38"/>
    </location>
    <ligand>
        <name>ATP</name>
        <dbReference type="ChEBI" id="CHEBI:30616"/>
    </ligand>
</feature>
<gene>
    <name evidence="3" type="primary">coaE</name>
    <name evidence="6" type="ORF">HDA30_000696</name>
</gene>
<comment type="pathway">
    <text evidence="3">Cofactor biosynthesis; coenzyme A biosynthesis; CoA from (R)-pantothenate: step 5/5.</text>
</comment>
<dbReference type="GO" id="GO:0004140">
    <property type="term" value="F:dephospho-CoA kinase activity"/>
    <property type="evidence" value="ECO:0007669"/>
    <property type="project" value="UniProtKB-UniRule"/>
</dbReference>